<keyword evidence="4" id="KW-1185">Reference proteome</keyword>
<comment type="caution">
    <text evidence="3">The sequence shown here is derived from an EMBL/GenBank/DDBJ whole genome shotgun (WGS) entry which is preliminary data.</text>
</comment>
<dbReference type="SUPFAM" id="SSF53474">
    <property type="entry name" value="alpha/beta-Hydrolases"/>
    <property type="match status" value="1"/>
</dbReference>
<dbReference type="EC" id="3.4.16.-" evidence="2"/>
<keyword evidence="2" id="KW-0732">Signal</keyword>
<evidence type="ECO:0000256" key="2">
    <source>
        <dbReference type="RuleBase" id="RU361156"/>
    </source>
</evidence>
<dbReference type="Gene3D" id="3.40.50.12670">
    <property type="match status" value="1"/>
</dbReference>
<dbReference type="GO" id="GO:0004185">
    <property type="term" value="F:serine-type carboxypeptidase activity"/>
    <property type="evidence" value="ECO:0007669"/>
    <property type="project" value="UniProtKB-UniRule"/>
</dbReference>
<dbReference type="InterPro" id="IPR029058">
    <property type="entry name" value="AB_hydrolase_fold"/>
</dbReference>
<reference evidence="3 4" key="1">
    <citation type="journal article" date="2015" name="Genome Biol. Evol.">
        <title>Comparative Genomics of a Bacterivorous Green Alga Reveals Evolutionary Causalities and Consequences of Phago-Mixotrophic Mode of Nutrition.</title>
        <authorList>
            <person name="Burns J.A."/>
            <person name="Paasch A."/>
            <person name="Narechania A."/>
            <person name="Kim E."/>
        </authorList>
    </citation>
    <scope>NUCLEOTIDE SEQUENCE [LARGE SCALE GENOMIC DNA]</scope>
    <source>
        <strain evidence="3 4">PLY_AMNH</strain>
    </source>
</reference>
<name>A0AAE0BZ03_9CHLO</name>
<dbReference type="Gene3D" id="3.40.50.1820">
    <property type="entry name" value="alpha/beta hydrolase"/>
    <property type="match status" value="1"/>
</dbReference>
<dbReference type="PROSITE" id="PS00560">
    <property type="entry name" value="CARBOXYPEPT_SER_HIS"/>
    <property type="match status" value="1"/>
</dbReference>
<dbReference type="PANTHER" id="PTHR11802:SF201">
    <property type="entry name" value="CARBOXYPEPTIDASE"/>
    <property type="match status" value="1"/>
</dbReference>
<dbReference type="InterPro" id="IPR001563">
    <property type="entry name" value="Peptidase_S10"/>
</dbReference>
<gene>
    <name evidence="3" type="ORF">CYMTET_45041</name>
</gene>
<dbReference type="Pfam" id="PF00450">
    <property type="entry name" value="Peptidase_S10"/>
    <property type="match status" value="1"/>
</dbReference>
<comment type="similarity">
    <text evidence="1 2">Belongs to the peptidase S10 family.</text>
</comment>
<dbReference type="PANTHER" id="PTHR11802">
    <property type="entry name" value="SERINE PROTEASE FAMILY S10 SERINE CARBOXYPEPTIDASE"/>
    <property type="match status" value="1"/>
</dbReference>
<evidence type="ECO:0000313" key="3">
    <source>
        <dbReference type="EMBL" id="KAK3245386.1"/>
    </source>
</evidence>
<organism evidence="3 4">
    <name type="scientific">Cymbomonas tetramitiformis</name>
    <dbReference type="NCBI Taxonomy" id="36881"/>
    <lineage>
        <taxon>Eukaryota</taxon>
        <taxon>Viridiplantae</taxon>
        <taxon>Chlorophyta</taxon>
        <taxon>Pyramimonadophyceae</taxon>
        <taxon>Pyramimonadales</taxon>
        <taxon>Pyramimonadaceae</taxon>
        <taxon>Cymbomonas</taxon>
    </lineage>
</organism>
<feature type="signal peptide" evidence="2">
    <location>
        <begin position="1"/>
        <end position="24"/>
    </location>
</feature>
<dbReference type="Proteomes" id="UP001190700">
    <property type="component" value="Unassembled WGS sequence"/>
</dbReference>
<dbReference type="InterPro" id="IPR018202">
    <property type="entry name" value="Ser_caboxypep_ser_AS"/>
</dbReference>
<evidence type="ECO:0000313" key="4">
    <source>
        <dbReference type="Proteomes" id="UP001190700"/>
    </source>
</evidence>
<feature type="chain" id="PRO_5041770044" description="Carboxypeptidase" evidence="2">
    <location>
        <begin position="25"/>
        <end position="498"/>
    </location>
</feature>
<dbReference type="AlphaFoldDB" id="A0AAE0BZ03"/>
<evidence type="ECO:0000256" key="1">
    <source>
        <dbReference type="ARBA" id="ARBA00009431"/>
    </source>
</evidence>
<protein>
    <recommendedName>
        <fullName evidence="2">Carboxypeptidase</fullName>
        <ecNumber evidence="2">3.4.16.-</ecNumber>
    </recommendedName>
</protein>
<proteinExistence type="inferred from homology"/>
<keyword evidence="2" id="KW-0121">Carboxypeptidase</keyword>
<dbReference type="FunFam" id="3.40.50.12670:FF:000002">
    <property type="entry name" value="Carboxypeptidase"/>
    <property type="match status" value="1"/>
</dbReference>
<dbReference type="InterPro" id="IPR033124">
    <property type="entry name" value="Ser_caboxypep_his_AS"/>
</dbReference>
<keyword evidence="2" id="KW-0378">Hydrolase</keyword>
<accession>A0AAE0BZ03</accession>
<dbReference type="GO" id="GO:0006508">
    <property type="term" value="P:proteolysis"/>
    <property type="evidence" value="ECO:0007669"/>
    <property type="project" value="UniProtKB-KW"/>
</dbReference>
<keyword evidence="2" id="KW-0645">Protease</keyword>
<dbReference type="EMBL" id="LGRX02030689">
    <property type="protein sequence ID" value="KAK3245386.1"/>
    <property type="molecule type" value="Genomic_DNA"/>
</dbReference>
<sequence>MGYTQIASWFAYFYLMAAVKVLSARPQDEVKYFPGWAHPLPSRIYSGFMDSTPAGEPTKQHMHYMFFESENDPQNDPLLVWSNGGPGAGSEFGLFTELGPFELSAASLTTEQFNETGIPTLFRNQYSWTKVANILMYDSPPPVGYSYCGDNVGGDGYSCGEWDDTRTAKAAHTFVENWLAANPTFAKHDIYLSGESYAGVYIPTLAREILNSKSTTKERLKGFAVGDACVGTEVLCGPSGPWFHIEFFHGHGQVSDKLYDEIMKVCDKMELYHGVKNPECVKLLNTMDNEIGGYYGYNLYDECGALNVLSQSSSWRDIEQGRRQYWSSVPPVRSGSSGALNDYPCGGTGAMLKWLNTTEVQQALHIPSGANFFLTDNGVGFNYMSTEKNLMPFYRHVAYNTSLRVLVYNGDTDPGINSFVSQNWTSALGFKEKESWRPWTIDGKARMGGYVTRYEGDFDFLTIRGSGHMVPEYKPAAALEFITRFLNNEPYQKYVPRA</sequence>
<dbReference type="PROSITE" id="PS00131">
    <property type="entry name" value="CARBOXYPEPT_SER_SER"/>
    <property type="match status" value="1"/>
</dbReference>
<dbReference type="PRINTS" id="PR00724">
    <property type="entry name" value="CRBOXYPTASEC"/>
</dbReference>